<comment type="similarity">
    <text evidence="2 15">Belongs to the cation transport ATPase (P-type) (TC 3.A.3) family. Type IB subfamily.</text>
</comment>
<dbReference type="Gene3D" id="3.40.1110.10">
    <property type="entry name" value="Calcium-transporting ATPase, cytoplasmic domain N"/>
    <property type="match status" value="1"/>
</dbReference>
<dbReference type="SFLD" id="SFLDF00027">
    <property type="entry name" value="p-type_atpase"/>
    <property type="match status" value="1"/>
</dbReference>
<feature type="domain" description="P-type ATPase A" evidence="17">
    <location>
        <begin position="237"/>
        <end position="326"/>
    </location>
</feature>
<keyword evidence="4 15" id="KW-1003">Cell membrane</keyword>
<feature type="transmembrane region" description="Helical" evidence="15">
    <location>
        <begin position="180"/>
        <end position="197"/>
    </location>
</feature>
<feature type="transmembrane region" description="Helical" evidence="15">
    <location>
        <begin position="121"/>
        <end position="143"/>
    </location>
</feature>
<feature type="transmembrane region" description="Helical" evidence="15">
    <location>
        <begin position="343"/>
        <end position="365"/>
    </location>
</feature>
<dbReference type="PRINTS" id="PR00119">
    <property type="entry name" value="CATATPASE"/>
</dbReference>
<evidence type="ECO:0000256" key="5">
    <source>
        <dbReference type="ARBA" id="ARBA00022553"/>
    </source>
</evidence>
<organism evidence="18 19">
    <name type="scientific">Glaciihabitans tibetensis</name>
    <dbReference type="NCBI Taxonomy" id="1266600"/>
    <lineage>
        <taxon>Bacteria</taxon>
        <taxon>Bacillati</taxon>
        <taxon>Actinomycetota</taxon>
        <taxon>Actinomycetes</taxon>
        <taxon>Micrococcales</taxon>
        <taxon>Microbacteriaceae</taxon>
        <taxon>Glaciihabitans</taxon>
    </lineage>
</organism>
<dbReference type="SFLD" id="SFLDG00002">
    <property type="entry name" value="C1.7:_P-type_atpase_like"/>
    <property type="match status" value="1"/>
</dbReference>
<keyword evidence="5" id="KW-0597">Phosphoprotein</keyword>
<comment type="subcellular location">
    <subcellularLocation>
        <location evidence="1">Cell membrane</location>
        <topology evidence="1">Multi-pass membrane protein</topology>
    </subcellularLocation>
</comment>
<evidence type="ECO:0000256" key="4">
    <source>
        <dbReference type="ARBA" id="ARBA00022475"/>
    </source>
</evidence>
<dbReference type="GO" id="GO:0005524">
    <property type="term" value="F:ATP binding"/>
    <property type="evidence" value="ECO:0007669"/>
    <property type="project" value="UniProtKB-UniRule"/>
</dbReference>
<dbReference type="InterPro" id="IPR059000">
    <property type="entry name" value="ATPase_P-type_domA"/>
</dbReference>
<feature type="transmembrane region" description="Helical" evidence="15">
    <location>
        <begin position="377"/>
        <end position="397"/>
    </location>
</feature>
<dbReference type="NCBIfam" id="TIGR01525">
    <property type="entry name" value="ATPase-IB_hvy"/>
    <property type="match status" value="1"/>
</dbReference>
<feature type="transmembrane region" description="Helical" evidence="15">
    <location>
        <begin position="155"/>
        <end position="174"/>
    </location>
</feature>
<dbReference type="InterPro" id="IPR036412">
    <property type="entry name" value="HAD-like_sf"/>
</dbReference>
<feature type="compositionally biased region" description="Basic and acidic residues" evidence="16">
    <location>
        <begin position="37"/>
        <end position="78"/>
    </location>
</feature>
<evidence type="ECO:0000256" key="9">
    <source>
        <dbReference type="ARBA" id="ARBA00022840"/>
    </source>
</evidence>
<dbReference type="SUPFAM" id="SSF81665">
    <property type="entry name" value="Calcium ATPase, transmembrane domain M"/>
    <property type="match status" value="1"/>
</dbReference>
<dbReference type="PANTHER" id="PTHR43520">
    <property type="entry name" value="ATP7, ISOFORM B"/>
    <property type="match status" value="1"/>
</dbReference>
<evidence type="ECO:0000256" key="15">
    <source>
        <dbReference type="RuleBase" id="RU362081"/>
    </source>
</evidence>
<evidence type="ECO:0000256" key="16">
    <source>
        <dbReference type="SAM" id="MobiDB-lite"/>
    </source>
</evidence>
<evidence type="ECO:0000256" key="14">
    <source>
        <dbReference type="ARBA" id="ARBA00023136"/>
    </source>
</evidence>
<feature type="region of interest" description="Disordered" evidence="16">
    <location>
        <begin position="1"/>
        <end position="78"/>
    </location>
</feature>
<proteinExistence type="inferred from homology"/>
<comment type="caution">
    <text evidence="18">The sequence shown here is derived from an EMBL/GenBank/DDBJ whole genome shotgun (WGS) entry which is preliminary data.</text>
</comment>
<name>A0A2T0VG57_9MICO</name>
<dbReference type="InterPro" id="IPR008250">
    <property type="entry name" value="ATPase_P-typ_transduc_dom_A_sf"/>
</dbReference>
<keyword evidence="12 15" id="KW-1133">Transmembrane helix</keyword>
<dbReference type="SFLD" id="SFLDS00003">
    <property type="entry name" value="Haloacid_Dehalogenase"/>
    <property type="match status" value="1"/>
</dbReference>
<evidence type="ECO:0000256" key="6">
    <source>
        <dbReference type="ARBA" id="ARBA00022692"/>
    </source>
</evidence>
<feature type="transmembrane region" description="Helical" evidence="15">
    <location>
        <begin position="713"/>
        <end position="732"/>
    </location>
</feature>
<evidence type="ECO:0000256" key="10">
    <source>
        <dbReference type="ARBA" id="ARBA00022842"/>
    </source>
</evidence>
<evidence type="ECO:0000256" key="8">
    <source>
        <dbReference type="ARBA" id="ARBA00022741"/>
    </source>
</evidence>
<evidence type="ECO:0000313" key="19">
    <source>
        <dbReference type="Proteomes" id="UP000237983"/>
    </source>
</evidence>
<feature type="region of interest" description="Disordered" evidence="16">
    <location>
        <begin position="446"/>
        <end position="474"/>
    </location>
</feature>
<dbReference type="InterPro" id="IPR027256">
    <property type="entry name" value="P-typ_ATPase_IB"/>
</dbReference>
<dbReference type="SUPFAM" id="SSF81653">
    <property type="entry name" value="Calcium ATPase, transduction domain A"/>
    <property type="match status" value="1"/>
</dbReference>
<keyword evidence="11" id="KW-1278">Translocase</keyword>
<evidence type="ECO:0000256" key="1">
    <source>
        <dbReference type="ARBA" id="ARBA00004651"/>
    </source>
</evidence>
<gene>
    <name evidence="18" type="ORF">B0I08_103363</name>
</gene>
<dbReference type="Pfam" id="PF00122">
    <property type="entry name" value="E1-E2_ATPase"/>
    <property type="match status" value="1"/>
</dbReference>
<keyword evidence="14 15" id="KW-0472">Membrane</keyword>
<keyword evidence="19" id="KW-1185">Reference proteome</keyword>
<keyword evidence="6 15" id="KW-0812">Transmembrane</keyword>
<evidence type="ECO:0000256" key="2">
    <source>
        <dbReference type="ARBA" id="ARBA00006024"/>
    </source>
</evidence>
<dbReference type="PANTHER" id="PTHR43520:SF5">
    <property type="entry name" value="CATION-TRANSPORTING P-TYPE ATPASE-RELATED"/>
    <property type="match status" value="1"/>
</dbReference>
<dbReference type="FunFam" id="2.70.150.10:FF:000002">
    <property type="entry name" value="Copper-transporting ATPase 1, putative"/>
    <property type="match status" value="1"/>
</dbReference>
<dbReference type="NCBIfam" id="TIGR01494">
    <property type="entry name" value="ATPase_P-type"/>
    <property type="match status" value="2"/>
</dbReference>
<dbReference type="GO" id="GO:0055070">
    <property type="term" value="P:copper ion homeostasis"/>
    <property type="evidence" value="ECO:0007669"/>
    <property type="project" value="TreeGrafter"/>
</dbReference>
<dbReference type="Gene3D" id="2.70.150.10">
    <property type="entry name" value="Calcium-transporting ATPase, cytoplasmic transduction domain A"/>
    <property type="match status" value="1"/>
</dbReference>
<dbReference type="GO" id="GO:0016887">
    <property type="term" value="F:ATP hydrolysis activity"/>
    <property type="evidence" value="ECO:0007669"/>
    <property type="project" value="InterPro"/>
</dbReference>
<dbReference type="Gene3D" id="3.40.50.1000">
    <property type="entry name" value="HAD superfamily/HAD-like"/>
    <property type="match status" value="1"/>
</dbReference>
<reference evidence="18 19" key="1">
    <citation type="submission" date="2018-03" db="EMBL/GenBank/DDBJ databases">
        <title>Genomic Encyclopedia of Type Strains, Phase III (KMG-III): the genomes of soil and plant-associated and newly described type strains.</title>
        <authorList>
            <person name="Whitman W."/>
        </authorList>
    </citation>
    <scope>NUCLEOTIDE SEQUENCE [LARGE SCALE GENOMIC DNA]</scope>
    <source>
        <strain evidence="18 19">CGMCC 1.12484</strain>
    </source>
</reference>
<evidence type="ECO:0000259" key="17">
    <source>
        <dbReference type="Pfam" id="PF00122"/>
    </source>
</evidence>
<feature type="transmembrane region" description="Helical" evidence="15">
    <location>
        <begin position="738"/>
        <end position="756"/>
    </location>
</feature>
<dbReference type="PRINTS" id="PR00120">
    <property type="entry name" value="HATPASE"/>
</dbReference>
<feature type="compositionally biased region" description="Basic and acidic residues" evidence="16">
    <location>
        <begin position="455"/>
        <end position="474"/>
    </location>
</feature>
<protein>
    <submittedName>
        <fullName evidence="18">Cu2+-exporting ATPase</fullName>
    </submittedName>
</protein>
<dbReference type="InterPro" id="IPR001757">
    <property type="entry name" value="P_typ_ATPase"/>
</dbReference>
<dbReference type="GO" id="GO:0005886">
    <property type="term" value="C:plasma membrane"/>
    <property type="evidence" value="ECO:0007669"/>
    <property type="project" value="UniProtKB-SubCell"/>
</dbReference>
<dbReference type="InterPro" id="IPR044492">
    <property type="entry name" value="P_typ_ATPase_HD_dom"/>
</dbReference>
<evidence type="ECO:0000256" key="12">
    <source>
        <dbReference type="ARBA" id="ARBA00022989"/>
    </source>
</evidence>
<dbReference type="Proteomes" id="UP000237983">
    <property type="component" value="Unassembled WGS sequence"/>
</dbReference>
<dbReference type="InterPro" id="IPR023299">
    <property type="entry name" value="ATPase_P-typ_cyto_dom_N"/>
</dbReference>
<dbReference type="Pfam" id="PF00702">
    <property type="entry name" value="Hydrolase"/>
    <property type="match status" value="1"/>
</dbReference>
<sequence length="773" mass="80040">MFGSMNFRTEHPLGASHTPGSHASNPHDSGAHTSHPHAPDVPDDDHPAHDHPAHDHPDLDHPDHDHPAHDHPASEHAHHDPSVFRRKFIVSLILTIPTLVFSTGLQDILGLSGPRFEGSTLIPAVFGVALFFYGGSVFLTGAVRELRARQPGMMTLISLAIVVAFAYSAAVTLGFPGMDFWWELATLITIMLLGHWVEMSAISGAQNALGELAKLIPDEADRIVNAGDGASGGDGDGDRVVAVPVSSLKVDDAVLVRPGAAIPVDGEVIAGSSDVNEALLTGESSAVSKSTGDGVIAGSLNGSGSLTVRVTKTGADTTLAGVMKMVADAQASKSGSQILADRAAAWLFYVALAAAALTLIAWTWISPDDPAFVIERVVTVLVIACPHALGLAIPLVAQLSTAIGARRGLLVRSRAALEDARTIEVVLFDKTGTLTEGRQGVAAVLLPTPSTGRTPTERTPTERTPESDPERTATERSRVLALAAAVEQASEHPIARAIVRAAAEHPTEKIAAVTTDFRSLAGRGAEATVDGARITVASARVVEERALAIPEGLADAAGRATGTGQSVVYVMSEHAVLGAIALADVIRPESRQAVAALQARGVRVAMLTGDSRAVADWVAERLGITEIFAEVLPADKANVVVALQTGGARVAMVGDGVNDAPALAQADLGVAIGAGTDVAIESAGVVLAASDPRGVADVLNLSRATYRKMQQNLFWATGYNIVGIPLAAGVLYGAGILLSPALGAVFMSVSTIVVALNAQLLRRVKLGDAATTR</sequence>
<feature type="compositionally biased region" description="Polar residues" evidence="16">
    <location>
        <begin position="18"/>
        <end position="27"/>
    </location>
</feature>
<keyword evidence="13" id="KW-0406">Ion transport</keyword>
<dbReference type="InterPro" id="IPR018303">
    <property type="entry name" value="ATPase_P-typ_P_site"/>
</dbReference>
<keyword evidence="8 15" id="KW-0547">Nucleotide-binding</keyword>
<keyword evidence="10" id="KW-0460">Magnesium</keyword>
<keyword evidence="3" id="KW-0813">Transport</keyword>
<dbReference type="AlphaFoldDB" id="A0A2T0VG57"/>
<dbReference type="PROSITE" id="PS00154">
    <property type="entry name" value="ATPASE_E1_E2"/>
    <property type="match status" value="1"/>
</dbReference>
<keyword evidence="9 15" id="KW-0067">ATP-binding</keyword>
<dbReference type="GO" id="GO:0043682">
    <property type="term" value="F:P-type divalent copper transporter activity"/>
    <property type="evidence" value="ECO:0007669"/>
    <property type="project" value="TreeGrafter"/>
</dbReference>
<dbReference type="SUPFAM" id="SSF56784">
    <property type="entry name" value="HAD-like"/>
    <property type="match status" value="1"/>
</dbReference>
<dbReference type="InterPro" id="IPR023214">
    <property type="entry name" value="HAD_sf"/>
</dbReference>
<keyword evidence="7 15" id="KW-0479">Metal-binding</keyword>
<feature type="transmembrane region" description="Helical" evidence="15">
    <location>
        <begin position="88"/>
        <end position="109"/>
    </location>
</feature>
<accession>A0A2T0VG57</accession>
<dbReference type="GO" id="GO:0005507">
    <property type="term" value="F:copper ion binding"/>
    <property type="evidence" value="ECO:0007669"/>
    <property type="project" value="TreeGrafter"/>
</dbReference>
<dbReference type="InterPro" id="IPR023298">
    <property type="entry name" value="ATPase_P-typ_TM_dom_sf"/>
</dbReference>
<evidence type="ECO:0000256" key="13">
    <source>
        <dbReference type="ARBA" id="ARBA00023065"/>
    </source>
</evidence>
<evidence type="ECO:0000256" key="11">
    <source>
        <dbReference type="ARBA" id="ARBA00022967"/>
    </source>
</evidence>
<evidence type="ECO:0000256" key="3">
    <source>
        <dbReference type="ARBA" id="ARBA00022448"/>
    </source>
</evidence>
<evidence type="ECO:0000313" key="18">
    <source>
        <dbReference type="EMBL" id="PRY69156.1"/>
    </source>
</evidence>
<evidence type="ECO:0000256" key="7">
    <source>
        <dbReference type="ARBA" id="ARBA00022723"/>
    </source>
</evidence>
<dbReference type="EMBL" id="PVTL01000003">
    <property type="protein sequence ID" value="PRY69156.1"/>
    <property type="molecule type" value="Genomic_DNA"/>
</dbReference>